<sequence>MAPRATSRPPGPPVLLAVDDDAAALARIRAELDRRYREDYRVLCMDSAQAALDTLTELRDSGEAVAVVLADQWMPERTGVDVLMRTRELHPHAKRGLLVDWRAWADPATTEVILGAMALGRMDYYVLKPYRSPDELFHRTIAEFLHEWSKATGSGPRELTVVGDAWAPRTSELRSLLTRNGVPHVFHPRESEEGRRLLGRVEIAAADAPVVIPMDGPALVNPSNAELAGAYGVLTEIGDETDFDLIVVGAGPAGLAAAVYGASEGLRTLVVERESIGGQAGSSSLIRNYLGFARGVSGAELAQRAFQQAWVFGARFVVMREAVALHSDAGRHTVAFADGQSASAPAVVLATGVTYRSLGVPELDALVGSGVFYGASVAEAQTMSGMDVIVVGGGNSAGQAATHLSRYARHVTMLVRRPTLAETMSRYLMDVIDGSPNIEVRTDAEVIGGGGRARLDRVLVRDRRSGEVSRLPAAGLFVLIGAAPRTDWLPDDVTRDDWGYVLAGPDVAGDDDGAWGLARTRLPYETARPGLFVVGDVRHRSVKRVASAVGEGSVVISQVHEHLAGGREPGAGPPASARATTRQAA</sequence>
<dbReference type="EMBL" id="CADCVJ010000063">
    <property type="protein sequence ID" value="CAA9468143.1"/>
    <property type="molecule type" value="Genomic_DNA"/>
</dbReference>
<dbReference type="InterPro" id="IPR011006">
    <property type="entry name" value="CheY-like_superfamily"/>
</dbReference>
<reference evidence="7" key="1">
    <citation type="submission" date="2020-02" db="EMBL/GenBank/DDBJ databases">
        <authorList>
            <person name="Meier V. D."/>
        </authorList>
    </citation>
    <scope>NUCLEOTIDE SEQUENCE</scope>
    <source>
        <strain evidence="7">AVDCRST_MAG38</strain>
    </source>
</reference>
<dbReference type="PRINTS" id="PR00469">
    <property type="entry name" value="PNDRDTASEII"/>
</dbReference>
<dbReference type="SUPFAM" id="SSF52172">
    <property type="entry name" value="CheY-like"/>
    <property type="match status" value="1"/>
</dbReference>
<dbReference type="InterPro" id="IPR050097">
    <property type="entry name" value="Ferredoxin-NADP_redctase_2"/>
</dbReference>
<dbReference type="EC" id="1.8.1.9" evidence="7"/>
<evidence type="ECO:0000259" key="6">
    <source>
        <dbReference type="PROSITE" id="PS50110"/>
    </source>
</evidence>
<evidence type="ECO:0000256" key="5">
    <source>
        <dbReference type="SAM" id="MobiDB-lite"/>
    </source>
</evidence>
<evidence type="ECO:0000256" key="1">
    <source>
        <dbReference type="ARBA" id="ARBA00022630"/>
    </source>
</evidence>
<feature type="region of interest" description="Disordered" evidence="5">
    <location>
        <begin position="562"/>
        <end position="585"/>
    </location>
</feature>
<comment type="catalytic activity">
    <reaction evidence="3">
        <text>[thioredoxin]-dithiol + NADP(+) = [thioredoxin]-disulfide + NADPH + H(+)</text>
        <dbReference type="Rhea" id="RHEA:20345"/>
        <dbReference type="Rhea" id="RHEA-COMP:10698"/>
        <dbReference type="Rhea" id="RHEA-COMP:10700"/>
        <dbReference type="ChEBI" id="CHEBI:15378"/>
        <dbReference type="ChEBI" id="CHEBI:29950"/>
        <dbReference type="ChEBI" id="CHEBI:50058"/>
        <dbReference type="ChEBI" id="CHEBI:57783"/>
        <dbReference type="ChEBI" id="CHEBI:58349"/>
        <dbReference type="EC" id="1.8.1.9"/>
    </reaction>
</comment>
<dbReference type="PROSITE" id="PS50110">
    <property type="entry name" value="RESPONSE_REGULATORY"/>
    <property type="match status" value="1"/>
</dbReference>
<dbReference type="InterPro" id="IPR036188">
    <property type="entry name" value="FAD/NAD-bd_sf"/>
</dbReference>
<name>A0A6J4RGA8_9ACTN</name>
<dbReference type="GO" id="GO:0000160">
    <property type="term" value="P:phosphorelay signal transduction system"/>
    <property type="evidence" value="ECO:0007669"/>
    <property type="project" value="InterPro"/>
</dbReference>
<feature type="compositionally biased region" description="Low complexity" evidence="5">
    <location>
        <begin position="573"/>
        <end position="585"/>
    </location>
</feature>
<dbReference type="Gene3D" id="3.40.50.2300">
    <property type="match status" value="1"/>
</dbReference>
<gene>
    <name evidence="7" type="ORF">AVDCRST_MAG38-929</name>
</gene>
<feature type="modified residue" description="4-aspartylphosphate" evidence="4">
    <location>
        <position position="71"/>
    </location>
</feature>
<protein>
    <submittedName>
        <fullName evidence="7">Thioredoxin reductase</fullName>
        <ecNumber evidence="7">1.8.1.9</ecNumber>
    </submittedName>
</protein>
<dbReference type="PRINTS" id="PR00368">
    <property type="entry name" value="FADPNR"/>
</dbReference>
<evidence type="ECO:0000313" key="7">
    <source>
        <dbReference type="EMBL" id="CAA9468143.1"/>
    </source>
</evidence>
<dbReference type="InterPro" id="IPR023753">
    <property type="entry name" value="FAD/NAD-binding_dom"/>
</dbReference>
<organism evidence="7">
    <name type="scientific">uncultured Solirubrobacteraceae bacterium</name>
    <dbReference type="NCBI Taxonomy" id="1162706"/>
    <lineage>
        <taxon>Bacteria</taxon>
        <taxon>Bacillati</taxon>
        <taxon>Actinomycetota</taxon>
        <taxon>Thermoleophilia</taxon>
        <taxon>Solirubrobacterales</taxon>
        <taxon>Solirubrobacteraceae</taxon>
        <taxon>environmental samples</taxon>
    </lineage>
</organism>
<dbReference type="InterPro" id="IPR001789">
    <property type="entry name" value="Sig_transdc_resp-reg_receiver"/>
</dbReference>
<proteinExistence type="predicted"/>
<dbReference type="AlphaFoldDB" id="A0A6J4RGA8"/>
<dbReference type="PANTHER" id="PTHR48105">
    <property type="entry name" value="THIOREDOXIN REDUCTASE 1-RELATED-RELATED"/>
    <property type="match status" value="1"/>
</dbReference>
<dbReference type="Pfam" id="PF07992">
    <property type="entry name" value="Pyr_redox_2"/>
    <property type="match status" value="1"/>
</dbReference>
<keyword evidence="1" id="KW-0285">Flavoprotein</keyword>
<keyword evidence="2 7" id="KW-0560">Oxidoreductase</keyword>
<dbReference type="SMART" id="SM00448">
    <property type="entry name" value="REC"/>
    <property type="match status" value="1"/>
</dbReference>
<dbReference type="SUPFAM" id="SSF51905">
    <property type="entry name" value="FAD/NAD(P)-binding domain"/>
    <property type="match status" value="1"/>
</dbReference>
<evidence type="ECO:0000256" key="2">
    <source>
        <dbReference type="ARBA" id="ARBA00023002"/>
    </source>
</evidence>
<feature type="domain" description="Response regulatory" evidence="6">
    <location>
        <begin position="14"/>
        <end position="143"/>
    </location>
</feature>
<dbReference type="GO" id="GO:0004791">
    <property type="term" value="F:thioredoxin-disulfide reductase (NADPH) activity"/>
    <property type="evidence" value="ECO:0007669"/>
    <property type="project" value="UniProtKB-EC"/>
</dbReference>
<evidence type="ECO:0000256" key="4">
    <source>
        <dbReference type="PROSITE-ProRule" id="PRU00169"/>
    </source>
</evidence>
<dbReference type="Gene3D" id="3.50.50.60">
    <property type="entry name" value="FAD/NAD(P)-binding domain"/>
    <property type="match status" value="2"/>
</dbReference>
<keyword evidence="4" id="KW-0597">Phosphoprotein</keyword>
<evidence type="ECO:0000256" key="3">
    <source>
        <dbReference type="ARBA" id="ARBA00048132"/>
    </source>
</evidence>
<accession>A0A6J4RGA8</accession>